<reference evidence="3 4" key="1">
    <citation type="journal article" date="2019" name="Front. Microbiol.">
        <title>Thermoanaerosceptrum fracticalcis gen. nov. sp. nov., a Novel Fumarate-Fermenting Microorganism From a Deep Fractured Carbonate Aquifer of the US Great Basin.</title>
        <authorList>
            <person name="Hamilton-Brehm S.D."/>
            <person name="Stewart L.E."/>
            <person name="Zavarin M."/>
            <person name="Caldwell M."/>
            <person name="Lawson P.A."/>
            <person name="Onstott T.C."/>
            <person name="Grzymski J."/>
            <person name="Neveux I."/>
            <person name="Lollar B.S."/>
            <person name="Russell C.E."/>
            <person name="Moser D.P."/>
        </authorList>
    </citation>
    <scope>NUCLEOTIDE SEQUENCE [LARGE SCALE GENOMIC DNA]</scope>
    <source>
        <strain evidence="3 4">DRI-13</strain>
    </source>
</reference>
<dbReference type="EMBL" id="CP045798">
    <property type="protein sequence ID" value="QNB47912.1"/>
    <property type="molecule type" value="Genomic_DNA"/>
</dbReference>
<dbReference type="AlphaFoldDB" id="A0A7G6E758"/>
<comment type="similarity">
    <text evidence="1">Belongs to the flavoredoxin family.</text>
</comment>
<feature type="domain" description="Flavin reductase like" evidence="2">
    <location>
        <begin position="23"/>
        <end position="165"/>
    </location>
</feature>
<dbReference type="GO" id="GO:0016646">
    <property type="term" value="F:oxidoreductase activity, acting on the CH-NH group of donors, NAD or NADP as acceptor"/>
    <property type="evidence" value="ECO:0007669"/>
    <property type="project" value="UniProtKB-ARBA"/>
</dbReference>
<sequence length="167" mass="18699">MLKEIPYNELAKEALEYLPKGAFLTVEARGKLNTMTIGWGYIGVIWGKPCFTVMVRDSRYTYELIESADNFTISIPFGKLKEALATCGSKSGRDIDKFKECGLKTLPAAKVSSPLIEGCDLHFECKIIYKQALDPAGIPTDVDAKFYPKKDYHTLYFGEIVACHQEV</sequence>
<dbReference type="RefSeq" id="WP_034424721.1">
    <property type="nucleotide sequence ID" value="NZ_CP045798.1"/>
</dbReference>
<keyword evidence="4" id="KW-1185">Reference proteome</keyword>
<protein>
    <submittedName>
        <fullName evidence="3">Flavin reductase family protein</fullName>
    </submittedName>
</protein>
<proteinExistence type="inferred from homology"/>
<dbReference type="InterPro" id="IPR002563">
    <property type="entry name" value="Flavin_Rdtase-like_dom"/>
</dbReference>
<dbReference type="GO" id="GO:0010181">
    <property type="term" value="F:FMN binding"/>
    <property type="evidence" value="ECO:0007669"/>
    <property type="project" value="InterPro"/>
</dbReference>
<evidence type="ECO:0000313" key="4">
    <source>
        <dbReference type="Proteomes" id="UP000515847"/>
    </source>
</evidence>
<organism evidence="3 4">
    <name type="scientific">Thermanaerosceptrum fracticalcis</name>
    <dbReference type="NCBI Taxonomy" id="1712410"/>
    <lineage>
        <taxon>Bacteria</taxon>
        <taxon>Bacillati</taxon>
        <taxon>Bacillota</taxon>
        <taxon>Clostridia</taxon>
        <taxon>Eubacteriales</taxon>
        <taxon>Peptococcaceae</taxon>
        <taxon>Thermanaerosceptrum</taxon>
    </lineage>
</organism>
<evidence type="ECO:0000313" key="3">
    <source>
        <dbReference type="EMBL" id="QNB47912.1"/>
    </source>
</evidence>
<name>A0A7G6E758_THEFR</name>
<dbReference type="PANTHER" id="PTHR43567">
    <property type="entry name" value="FLAVOREDOXIN-RELATED-RELATED"/>
    <property type="match status" value="1"/>
</dbReference>
<dbReference type="Pfam" id="PF01613">
    <property type="entry name" value="Flavin_Reduct"/>
    <property type="match status" value="1"/>
</dbReference>
<evidence type="ECO:0000256" key="1">
    <source>
        <dbReference type="ARBA" id="ARBA00038054"/>
    </source>
</evidence>
<dbReference type="OrthoDB" id="9799749at2"/>
<gene>
    <name evidence="3" type="ORF">BR63_17600</name>
</gene>
<dbReference type="InterPro" id="IPR052174">
    <property type="entry name" value="Flavoredoxin"/>
</dbReference>
<evidence type="ECO:0000259" key="2">
    <source>
        <dbReference type="Pfam" id="PF01613"/>
    </source>
</evidence>
<dbReference type="PANTHER" id="PTHR43567:SF5">
    <property type="entry name" value="HYPOTHETICAL CYTOSOLIC PROTEIN"/>
    <property type="match status" value="1"/>
</dbReference>
<dbReference type="Proteomes" id="UP000515847">
    <property type="component" value="Chromosome"/>
</dbReference>
<dbReference type="KEGG" id="tfr:BR63_17600"/>
<accession>A0A7G6E758</accession>
<dbReference type="SUPFAM" id="SSF50475">
    <property type="entry name" value="FMN-binding split barrel"/>
    <property type="match status" value="1"/>
</dbReference>
<dbReference type="InterPro" id="IPR012349">
    <property type="entry name" value="Split_barrel_FMN-bd"/>
</dbReference>
<dbReference type="Gene3D" id="2.30.110.10">
    <property type="entry name" value="Electron Transport, Fmn-binding Protein, Chain A"/>
    <property type="match status" value="1"/>
</dbReference>